<sequence length="148" mass="16878">MDMVLPPDFKEFLNLLKAKNIQYLLIGGYAVGYHGYPRATNDMDIWIAIDPETAEKMVLVLKEFGFDTPQLSKELFLKKNSIVRMGIAPMRIEILTTISGVNFEECFKNRAVDEIDGIEVNIISLNKLKINKKSSGRHKDLDDFENLP</sequence>
<dbReference type="SUPFAM" id="SSF81301">
    <property type="entry name" value="Nucleotidyltransferase"/>
    <property type="match status" value="1"/>
</dbReference>
<organism evidence="1">
    <name type="scientific">uncultured Desulfobacterium sp</name>
    <dbReference type="NCBI Taxonomy" id="201089"/>
    <lineage>
        <taxon>Bacteria</taxon>
        <taxon>Pseudomonadati</taxon>
        <taxon>Thermodesulfobacteriota</taxon>
        <taxon>Desulfobacteria</taxon>
        <taxon>Desulfobacterales</taxon>
        <taxon>Desulfobacteriaceae</taxon>
        <taxon>Desulfobacterium</taxon>
        <taxon>environmental samples</taxon>
    </lineage>
</organism>
<dbReference type="AlphaFoldDB" id="E1YJQ6"/>
<reference evidence="1" key="1">
    <citation type="journal article" date="2011" name="Environ. Microbiol.">
        <title>Genomic insights into the metabolic potential of the polycyclic aromatic hydrocarbon degrading sulfate-reducing Deltaproteobacterium N47.</title>
        <authorList>
            <person name="Bergmann F."/>
            <person name="Selesi D."/>
            <person name="Weinmaier T."/>
            <person name="Tischler P."/>
            <person name="Rattei T."/>
            <person name="Meckenstock R.U."/>
        </authorList>
    </citation>
    <scope>NUCLEOTIDE SEQUENCE</scope>
</reference>
<dbReference type="EMBL" id="FR695877">
    <property type="protein sequence ID" value="CBX31510.1"/>
    <property type="molecule type" value="Genomic_DNA"/>
</dbReference>
<protein>
    <recommendedName>
        <fullName evidence="2">Nucleotidyltransferase family protein</fullName>
    </recommendedName>
</protein>
<dbReference type="InterPro" id="IPR018700">
    <property type="entry name" value="DUF2204"/>
</dbReference>
<accession>E1YJQ6</accession>
<name>E1YJQ6_9BACT</name>
<dbReference type="InterPro" id="IPR043519">
    <property type="entry name" value="NT_sf"/>
</dbReference>
<proteinExistence type="predicted"/>
<dbReference type="Pfam" id="PF09970">
    <property type="entry name" value="DUF2204"/>
    <property type="match status" value="1"/>
</dbReference>
<gene>
    <name evidence="1" type="ORF">N47_E50220</name>
</gene>
<evidence type="ECO:0000313" key="1">
    <source>
        <dbReference type="EMBL" id="CBX31510.1"/>
    </source>
</evidence>
<dbReference type="Gene3D" id="3.30.460.40">
    <property type="match status" value="1"/>
</dbReference>
<evidence type="ECO:0008006" key="2">
    <source>
        <dbReference type="Google" id="ProtNLM"/>
    </source>
</evidence>